<sequence length="162" mass="18763">MIVLFLLFLYFLAAVDFSTAIDVRPMSLFGNDMMAFASKEETAGDVDRYRVGCYLLYCHFDDKNLCAHSRKPGCDCRLQCKYFGYAYSRENLRSKTDTCAVWKTLQQCVDECILLLSKSDDSSEICSTVCGYHFSYADREEYQKRVCDTFKTWLPNSPLRLM</sequence>
<organism evidence="1 2">
    <name type="scientific">Pristionchus pacificus</name>
    <name type="common">Parasitic nematode worm</name>
    <dbReference type="NCBI Taxonomy" id="54126"/>
    <lineage>
        <taxon>Eukaryota</taxon>
        <taxon>Metazoa</taxon>
        <taxon>Ecdysozoa</taxon>
        <taxon>Nematoda</taxon>
        <taxon>Chromadorea</taxon>
        <taxon>Rhabditida</taxon>
        <taxon>Rhabditina</taxon>
        <taxon>Diplogasteromorpha</taxon>
        <taxon>Diplogasteroidea</taxon>
        <taxon>Neodiplogasteridae</taxon>
        <taxon>Pristionchus</taxon>
    </lineage>
</organism>
<evidence type="ECO:0000313" key="1">
    <source>
        <dbReference type="EnsemblMetazoa" id="PPA13142.1"/>
    </source>
</evidence>
<name>A0A454XW71_PRIPA</name>
<dbReference type="AlphaFoldDB" id="A0A454XW71"/>
<evidence type="ECO:0000313" key="2">
    <source>
        <dbReference type="Proteomes" id="UP000005239"/>
    </source>
</evidence>
<dbReference type="Proteomes" id="UP000005239">
    <property type="component" value="Unassembled WGS sequence"/>
</dbReference>
<gene>
    <name evidence="1" type="primary">WBGene00102696</name>
</gene>
<accession>A0A454XW71</accession>
<reference evidence="2" key="1">
    <citation type="journal article" date="2008" name="Nat. Genet.">
        <title>The Pristionchus pacificus genome provides a unique perspective on nematode lifestyle and parasitism.</title>
        <authorList>
            <person name="Dieterich C."/>
            <person name="Clifton S.W."/>
            <person name="Schuster L.N."/>
            <person name="Chinwalla A."/>
            <person name="Delehaunty K."/>
            <person name="Dinkelacker I."/>
            <person name="Fulton L."/>
            <person name="Fulton R."/>
            <person name="Godfrey J."/>
            <person name="Minx P."/>
            <person name="Mitreva M."/>
            <person name="Roeseler W."/>
            <person name="Tian H."/>
            <person name="Witte H."/>
            <person name="Yang S.P."/>
            <person name="Wilson R.K."/>
            <person name="Sommer R.J."/>
        </authorList>
    </citation>
    <scope>NUCLEOTIDE SEQUENCE [LARGE SCALE GENOMIC DNA]</scope>
    <source>
        <strain evidence="2">PS312</strain>
    </source>
</reference>
<reference evidence="1" key="2">
    <citation type="submission" date="2022-06" db="UniProtKB">
        <authorList>
            <consortium name="EnsemblMetazoa"/>
        </authorList>
    </citation>
    <scope>IDENTIFICATION</scope>
    <source>
        <strain evidence="1">PS312</strain>
    </source>
</reference>
<protein>
    <submittedName>
        <fullName evidence="1">Uncharacterized protein</fullName>
    </submittedName>
</protein>
<keyword evidence="2" id="KW-1185">Reference proteome</keyword>
<accession>A0A8R1YC78</accession>
<proteinExistence type="predicted"/>
<dbReference type="EnsemblMetazoa" id="PPA13142.1">
    <property type="protein sequence ID" value="PPA13142.1"/>
    <property type="gene ID" value="WBGene00102696"/>
</dbReference>